<organism evidence="1">
    <name type="scientific">Daphnia magna</name>
    <dbReference type="NCBI Taxonomy" id="35525"/>
    <lineage>
        <taxon>Eukaryota</taxon>
        <taxon>Metazoa</taxon>
        <taxon>Ecdysozoa</taxon>
        <taxon>Arthropoda</taxon>
        <taxon>Crustacea</taxon>
        <taxon>Branchiopoda</taxon>
        <taxon>Diplostraca</taxon>
        <taxon>Cladocera</taxon>
        <taxon>Anomopoda</taxon>
        <taxon>Daphniidae</taxon>
        <taxon>Daphnia</taxon>
    </lineage>
</organism>
<evidence type="ECO:0000313" key="1">
    <source>
        <dbReference type="EMBL" id="JAN69244.1"/>
    </source>
</evidence>
<sequence>MRTEEHLNVTHVLKTIVLSYGPAFINLSATTHLHKVVYGGRVYVSPLHVHLLPLFFVCLVLRLVDRKDHVN</sequence>
<dbReference type="AlphaFoldDB" id="A0A0P6D7D0"/>
<proteinExistence type="predicted"/>
<name>A0A0P6D7D0_9CRUS</name>
<reference evidence="1" key="1">
    <citation type="submission" date="2015-10" db="EMBL/GenBank/DDBJ databases">
        <title>EvidentialGene: Evidence-directed Construction of Complete mRNA Transcriptomes without Genomes.</title>
        <authorList>
            <person name="Gilbert D.G."/>
        </authorList>
    </citation>
    <scope>NUCLEOTIDE SEQUENCE</scope>
</reference>
<dbReference type="EMBL" id="GDIQ01025493">
    <property type="protein sequence ID" value="JAN69244.1"/>
    <property type="molecule type" value="Transcribed_RNA"/>
</dbReference>
<accession>A0A0P6D7D0</accession>
<protein>
    <submittedName>
        <fullName evidence="1">Uncharacterized protein</fullName>
    </submittedName>
</protein>